<evidence type="ECO:0000313" key="2">
    <source>
        <dbReference type="Proteomes" id="UP001162501"/>
    </source>
</evidence>
<dbReference type="Proteomes" id="UP001162501">
    <property type="component" value="Chromosome 4"/>
</dbReference>
<reference evidence="1" key="1">
    <citation type="submission" date="2023-05" db="EMBL/GenBank/DDBJ databases">
        <authorList>
            <consortium name="ELIXIR-Norway"/>
        </authorList>
    </citation>
    <scope>NUCLEOTIDE SEQUENCE</scope>
</reference>
<reference evidence="1" key="2">
    <citation type="submission" date="2025-03" db="EMBL/GenBank/DDBJ databases">
        <authorList>
            <consortium name="ELIXIR-Norway"/>
            <consortium name="Elixir Norway"/>
        </authorList>
    </citation>
    <scope>NUCLEOTIDE SEQUENCE</scope>
</reference>
<protein>
    <submittedName>
        <fullName evidence="1">Uncharacterized protein</fullName>
    </submittedName>
</protein>
<gene>
    <name evidence="1" type="ORF">MRATA1EN22A_LOCUS23584</name>
</gene>
<evidence type="ECO:0000313" key="1">
    <source>
        <dbReference type="EMBL" id="CAN0516988.1"/>
    </source>
</evidence>
<proteinExistence type="predicted"/>
<organism evidence="1 2">
    <name type="scientific">Rangifer tarandus platyrhynchus</name>
    <name type="common">Svalbard reindeer</name>
    <dbReference type="NCBI Taxonomy" id="3082113"/>
    <lineage>
        <taxon>Eukaryota</taxon>
        <taxon>Metazoa</taxon>
        <taxon>Chordata</taxon>
        <taxon>Craniata</taxon>
        <taxon>Vertebrata</taxon>
        <taxon>Euteleostomi</taxon>
        <taxon>Mammalia</taxon>
        <taxon>Eutheria</taxon>
        <taxon>Laurasiatheria</taxon>
        <taxon>Artiodactyla</taxon>
        <taxon>Ruminantia</taxon>
        <taxon>Pecora</taxon>
        <taxon>Cervidae</taxon>
        <taxon>Odocoileinae</taxon>
        <taxon>Rangifer</taxon>
    </lineage>
</organism>
<dbReference type="EMBL" id="OX596088">
    <property type="protein sequence ID" value="CAN0516988.1"/>
    <property type="molecule type" value="Genomic_DNA"/>
</dbReference>
<name>A0AC59ZVE5_RANTA</name>
<accession>A0AC59ZVE5</accession>
<sequence length="95" mass="10462">MWAAPAPNGTHRHLCLKRAPAETTAFPTRAWSAGHNFPDPPSRVSPAGRTPDENPEALRLFEGFVERRGLDKTEITHPAQAANGNMCLFLPTFQL</sequence>